<evidence type="ECO:0000256" key="5">
    <source>
        <dbReference type="ARBA" id="ARBA00022729"/>
    </source>
</evidence>
<evidence type="ECO:0000256" key="8">
    <source>
        <dbReference type="ARBA" id="ARBA00023288"/>
    </source>
</evidence>
<evidence type="ECO:0000256" key="6">
    <source>
        <dbReference type="ARBA" id="ARBA00023136"/>
    </source>
</evidence>
<comment type="function">
    <text evidence="1">May be involved in the biogenesis of curli organelles.</text>
</comment>
<dbReference type="SUPFAM" id="SSF52964">
    <property type="entry name" value="TolB, N-terminal domain"/>
    <property type="match status" value="1"/>
</dbReference>
<dbReference type="Pfam" id="PF03783">
    <property type="entry name" value="CsgG"/>
    <property type="match status" value="1"/>
</dbReference>
<dbReference type="Proteomes" id="UP000621898">
    <property type="component" value="Unassembled WGS sequence"/>
</dbReference>
<dbReference type="RefSeq" id="WP_189441031.1">
    <property type="nucleotide sequence ID" value="NZ_BMXT01000002.1"/>
</dbReference>
<accession>A0ABQ2ZUY2</accession>
<name>A0ABQ2ZUY2_9GAMM</name>
<keyword evidence="4" id="KW-1003">Cell membrane</keyword>
<evidence type="ECO:0000256" key="10">
    <source>
        <dbReference type="SAM" id="SignalP"/>
    </source>
</evidence>
<sequence>MKSANRATTISAALAMALTVCGAAIAREAPTMTVAVIDFTNQSSSANWWSSDIGNQLADVLSNELSATGDFKVIERQKINAVLSEQDLASSYRMRPGSSPHTGNVTGAQYLVTGSVSAYTEGTSNTGGGLNIAGFHVGGGKSEAYVAVDVRVIDAETSEVVYSRTVEGRSSGGGVNLGGYLGGGVGGDFMHSKKTPASKAVRAALIEATDYLDCVMVKRDGCEASYQQKEQRRRDSDKKTLDLDG</sequence>
<evidence type="ECO:0000256" key="9">
    <source>
        <dbReference type="SAM" id="MobiDB-lite"/>
    </source>
</evidence>
<keyword evidence="12" id="KW-1185">Reference proteome</keyword>
<dbReference type="EMBL" id="BMXT01000002">
    <property type="protein sequence ID" value="GGY26461.1"/>
    <property type="molecule type" value="Genomic_DNA"/>
</dbReference>
<evidence type="ECO:0000256" key="2">
    <source>
        <dbReference type="ARBA" id="ARBA00008899"/>
    </source>
</evidence>
<feature type="region of interest" description="Disordered" evidence="9">
    <location>
        <begin position="225"/>
        <end position="245"/>
    </location>
</feature>
<organism evidence="11 12">
    <name type="scientific">Rhodanobacter panaciterrae</name>
    <dbReference type="NCBI Taxonomy" id="490572"/>
    <lineage>
        <taxon>Bacteria</taxon>
        <taxon>Pseudomonadati</taxon>
        <taxon>Pseudomonadota</taxon>
        <taxon>Gammaproteobacteria</taxon>
        <taxon>Lysobacterales</taxon>
        <taxon>Rhodanobacteraceae</taxon>
        <taxon>Rhodanobacter</taxon>
    </lineage>
</organism>
<evidence type="ECO:0000256" key="4">
    <source>
        <dbReference type="ARBA" id="ARBA00022475"/>
    </source>
</evidence>
<feature type="compositionally biased region" description="Basic and acidic residues" evidence="9">
    <location>
        <begin position="229"/>
        <end position="245"/>
    </location>
</feature>
<dbReference type="PANTHER" id="PTHR41164">
    <property type="entry name" value="CURLI PRODUCTION ASSEMBLY/TRANSPORT COMPONENT CSGG"/>
    <property type="match status" value="1"/>
</dbReference>
<keyword evidence="8" id="KW-0449">Lipoprotein</keyword>
<gene>
    <name evidence="11" type="ORF">GCM10008098_19340</name>
</gene>
<keyword evidence="5 10" id="KW-0732">Signal</keyword>
<evidence type="ECO:0000313" key="12">
    <source>
        <dbReference type="Proteomes" id="UP000621898"/>
    </source>
</evidence>
<evidence type="ECO:0000256" key="3">
    <source>
        <dbReference type="ARBA" id="ARBA00014028"/>
    </source>
</evidence>
<reference evidence="12" key="1">
    <citation type="journal article" date="2019" name="Int. J. Syst. Evol. Microbiol.">
        <title>The Global Catalogue of Microorganisms (GCM) 10K type strain sequencing project: providing services to taxonomists for standard genome sequencing and annotation.</title>
        <authorList>
            <consortium name="The Broad Institute Genomics Platform"/>
            <consortium name="The Broad Institute Genome Sequencing Center for Infectious Disease"/>
            <person name="Wu L."/>
            <person name="Ma J."/>
        </authorList>
    </citation>
    <scope>NUCLEOTIDE SEQUENCE [LARGE SCALE GENOMIC DNA]</scope>
    <source>
        <strain evidence="12">KCTC 22232</strain>
    </source>
</reference>
<keyword evidence="7" id="KW-0564">Palmitate</keyword>
<dbReference type="PANTHER" id="PTHR41164:SF1">
    <property type="entry name" value="CURLI PRODUCTION ASSEMBLY_TRANSPORT COMPONENT CSGG"/>
    <property type="match status" value="1"/>
</dbReference>
<evidence type="ECO:0000256" key="1">
    <source>
        <dbReference type="ARBA" id="ARBA00003989"/>
    </source>
</evidence>
<comment type="caution">
    <text evidence="11">The sequence shown here is derived from an EMBL/GenBank/DDBJ whole genome shotgun (WGS) entry which is preliminary data.</text>
</comment>
<evidence type="ECO:0000256" key="7">
    <source>
        <dbReference type="ARBA" id="ARBA00023139"/>
    </source>
</evidence>
<dbReference type="Gene3D" id="3.40.50.10610">
    <property type="entry name" value="ABC-type transport auxiliary lipoprotein component"/>
    <property type="match status" value="1"/>
</dbReference>
<dbReference type="InterPro" id="IPR005534">
    <property type="entry name" value="Curli_assmbl/transp-comp_CsgG"/>
</dbReference>
<feature type="chain" id="PRO_5047164072" description="Curli production assembly/transport component CsgG" evidence="10">
    <location>
        <begin position="27"/>
        <end position="245"/>
    </location>
</feature>
<proteinExistence type="inferred from homology"/>
<protein>
    <recommendedName>
        <fullName evidence="3">Curli production assembly/transport component CsgG</fullName>
    </recommendedName>
</protein>
<comment type="similarity">
    <text evidence="2">Belongs to the CsgG family.</text>
</comment>
<keyword evidence="6" id="KW-0472">Membrane</keyword>
<evidence type="ECO:0000313" key="11">
    <source>
        <dbReference type="EMBL" id="GGY26461.1"/>
    </source>
</evidence>
<feature type="signal peptide" evidence="10">
    <location>
        <begin position="1"/>
        <end position="26"/>
    </location>
</feature>